<feature type="domain" description="HTH tetR-type" evidence="5">
    <location>
        <begin position="14"/>
        <end position="74"/>
    </location>
</feature>
<dbReference type="PANTHER" id="PTHR47506:SF1">
    <property type="entry name" value="HTH-TYPE TRANSCRIPTIONAL REGULATOR YJDC"/>
    <property type="match status" value="1"/>
</dbReference>
<dbReference type="InterPro" id="IPR023772">
    <property type="entry name" value="DNA-bd_HTH_TetR-type_CS"/>
</dbReference>
<dbReference type="InterPro" id="IPR009057">
    <property type="entry name" value="Homeodomain-like_sf"/>
</dbReference>
<name>A0ABP7AEM5_9ACTN</name>
<evidence type="ECO:0000256" key="1">
    <source>
        <dbReference type="ARBA" id="ARBA00023015"/>
    </source>
</evidence>
<dbReference type="Pfam" id="PF00440">
    <property type="entry name" value="TetR_N"/>
    <property type="match status" value="1"/>
</dbReference>
<accession>A0ABP7AEM5</accession>
<keyword evidence="3" id="KW-0804">Transcription</keyword>
<dbReference type="PANTHER" id="PTHR47506">
    <property type="entry name" value="TRANSCRIPTIONAL REGULATORY PROTEIN"/>
    <property type="match status" value="1"/>
</dbReference>
<dbReference type="RefSeq" id="WP_231486163.1">
    <property type="nucleotide sequence ID" value="NZ_BAAAZO010000011.1"/>
</dbReference>
<dbReference type="Proteomes" id="UP001501074">
    <property type="component" value="Unassembled WGS sequence"/>
</dbReference>
<reference evidence="7" key="1">
    <citation type="journal article" date="2019" name="Int. J. Syst. Evol. Microbiol.">
        <title>The Global Catalogue of Microorganisms (GCM) 10K type strain sequencing project: providing services to taxonomists for standard genome sequencing and annotation.</title>
        <authorList>
            <consortium name="The Broad Institute Genomics Platform"/>
            <consortium name="The Broad Institute Genome Sequencing Center for Infectious Disease"/>
            <person name="Wu L."/>
            <person name="Ma J."/>
        </authorList>
    </citation>
    <scope>NUCLEOTIDE SEQUENCE [LARGE SCALE GENOMIC DNA]</scope>
    <source>
        <strain evidence="7">JCM 16902</strain>
    </source>
</reference>
<dbReference type="InterPro" id="IPR011075">
    <property type="entry name" value="TetR_C"/>
</dbReference>
<feature type="DNA-binding region" description="H-T-H motif" evidence="4">
    <location>
        <begin position="37"/>
        <end position="56"/>
    </location>
</feature>
<organism evidence="6 7">
    <name type="scientific">Kineosporia mesophila</name>
    <dbReference type="NCBI Taxonomy" id="566012"/>
    <lineage>
        <taxon>Bacteria</taxon>
        <taxon>Bacillati</taxon>
        <taxon>Actinomycetota</taxon>
        <taxon>Actinomycetes</taxon>
        <taxon>Kineosporiales</taxon>
        <taxon>Kineosporiaceae</taxon>
        <taxon>Kineosporia</taxon>
    </lineage>
</organism>
<dbReference type="PROSITE" id="PS50977">
    <property type="entry name" value="HTH_TETR_2"/>
    <property type="match status" value="1"/>
</dbReference>
<sequence>MQEDRRPPVGRPRGFDADAALERAMRVFWERGYDGASLTDLTEAMGITKTSMYRAFGNKDELFLKALAHYDQGPAAYGRRAVTEPAAQAVAKAFLDGSVRTTTQPDWPSGCFGVQGALAISDLGSAAHHALAAWRNDGRALLQNRFQQAVNEKDLPESADAARLARYVMTVAFGIAVQAASGLNREELQEIADTALVGWPFTRP</sequence>
<keyword evidence="7" id="KW-1185">Reference proteome</keyword>
<dbReference type="SUPFAM" id="SSF48498">
    <property type="entry name" value="Tetracyclin repressor-like, C-terminal domain"/>
    <property type="match status" value="1"/>
</dbReference>
<keyword evidence="1" id="KW-0805">Transcription regulation</keyword>
<dbReference type="Gene3D" id="1.10.357.10">
    <property type="entry name" value="Tetracycline Repressor, domain 2"/>
    <property type="match status" value="1"/>
</dbReference>
<dbReference type="Pfam" id="PF16925">
    <property type="entry name" value="TetR_C_13"/>
    <property type="match status" value="1"/>
</dbReference>
<evidence type="ECO:0000256" key="2">
    <source>
        <dbReference type="ARBA" id="ARBA00023125"/>
    </source>
</evidence>
<proteinExistence type="predicted"/>
<comment type="caution">
    <text evidence="6">The sequence shown here is derived from an EMBL/GenBank/DDBJ whole genome shotgun (WGS) entry which is preliminary data.</text>
</comment>
<dbReference type="PROSITE" id="PS01081">
    <property type="entry name" value="HTH_TETR_1"/>
    <property type="match status" value="1"/>
</dbReference>
<dbReference type="EMBL" id="BAAAZO010000011">
    <property type="protein sequence ID" value="GAA3630852.1"/>
    <property type="molecule type" value="Genomic_DNA"/>
</dbReference>
<dbReference type="InterPro" id="IPR036271">
    <property type="entry name" value="Tet_transcr_reg_TetR-rel_C_sf"/>
</dbReference>
<gene>
    <name evidence="6" type="ORF">GCM10022223_55920</name>
</gene>
<evidence type="ECO:0000313" key="6">
    <source>
        <dbReference type="EMBL" id="GAA3630852.1"/>
    </source>
</evidence>
<dbReference type="InterPro" id="IPR001647">
    <property type="entry name" value="HTH_TetR"/>
</dbReference>
<keyword evidence="2 4" id="KW-0238">DNA-binding</keyword>
<protein>
    <submittedName>
        <fullName evidence="6">TetR/AcrR family transcriptional regulator</fullName>
    </submittedName>
</protein>
<evidence type="ECO:0000256" key="4">
    <source>
        <dbReference type="PROSITE-ProRule" id="PRU00335"/>
    </source>
</evidence>
<evidence type="ECO:0000313" key="7">
    <source>
        <dbReference type="Proteomes" id="UP001501074"/>
    </source>
</evidence>
<dbReference type="PRINTS" id="PR00455">
    <property type="entry name" value="HTHTETR"/>
</dbReference>
<evidence type="ECO:0000259" key="5">
    <source>
        <dbReference type="PROSITE" id="PS50977"/>
    </source>
</evidence>
<evidence type="ECO:0000256" key="3">
    <source>
        <dbReference type="ARBA" id="ARBA00023163"/>
    </source>
</evidence>
<dbReference type="SUPFAM" id="SSF46689">
    <property type="entry name" value="Homeodomain-like"/>
    <property type="match status" value="1"/>
</dbReference>
<dbReference type="Gene3D" id="1.10.10.60">
    <property type="entry name" value="Homeodomain-like"/>
    <property type="match status" value="1"/>
</dbReference>